<accession>A0A1S9RCD3</accession>
<evidence type="ECO:0000256" key="1">
    <source>
        <dbReference type="SAM" id="MobiDB-lite"/>
    </source>
</evidence>
<reference evidence="3" key="1">
    <citation type="submission" date="2015-09" db="EMBL/GenBank/DDBJ databases">
        <authorList>
            <person name="Fill T.P."/>
            <person name="Baretta J.F."/>
            <person name="de Almeida L.G."/>
            <person name="Rocha M."/>
            <person name="de Souza D.H."/>
            <person name="Malavazi I."/>
            <person name="Cerdeira L.T."/>
            <person name="Hong H."/>
            <person name="Samborskyy M."/>
            <person name="de Vasconcelos A.T."/>
            <person name="Leadlay P."/>
            <person name="Rodrigues-Filho E."/>
        </authorList>
    </citation>
    <scope>NUCLEOTIDE SEQUENCE [LARGE SCALE GENOMIC DNA]</scope>
    <source>
        <strain evidence="3">LaBioMMi 136</strain>
    </source>
</reference>
<organism evidence="2 3">
    <name type="scientific">Penicillium brasilianum</name>
    <dbReference type="NCBI Taxonomy" id="104259"/>
    <lineage>
        <taxon>Eukaryota</taxon>
        <taxon>Fungi</taxon>
        <taxon>Dikarya</taxon>
        <taxon>Ascomycota</taxon>
        <taxon>Pezizomycotina</taxon>
        <taxon>Eurotiomycetes</taxon>
        <taxon>Eurotiomycetidae</taxon>
        <taxon>Eurotiales</taxon>
        <taxon>Aspergillaceae</taxon>
        <taxon>Penicillium</taxon>
    </lineage>
</organism>
<dbReference type="EMBL" id="LJBN01000203">
    <property type="protein sequence ID" value="OOQ83173.1"/>
    <property type="molecule type" value="Genomic_DNA"/>
</dbReference>
<comment type="caution">
    <text evidence="2">The sequence shown here is derived from an EMBL/GenBank/DDBJ whole genome shotgun (WGS) entry which is preliminary data.</text>
</comment>
<proteinExistence type="predicted"/>
<dbReference type="Proteomes" id="UP000190744">
    <property type="component" value="Unassembled WGS sequence"/>
</dbReference>
<dbReference type="AlphaFoldDB" id="A0A1S9RCD3"/>
<sequence length="165" mass="18863">MMPLPPPTRKRSSSVPRGTSYHARTHEATILKTRQDHGDIATENHTKVNKKALIDKLRLELKAHHIDVSGMVLERFSSILPDIDASQEQLKVLHALLVQPMLVTNEELKQLIRLEPPNAVSSFENSGLPRQHAFYIRSWSMTPIQLYEVSKHLEEDGRTFPELDE</sequence>
<feature type="region of interest" description="Disordered" evidence="1">
    <location>
        <begin position="1"/>
        <end position="22"/>
    </location>
</feature>
<evidence type="ECO:0000313" key="2">
    <source>
        <dbReference type="EMBL" id="OOQ83173.1"/>
    </source>
</evidence>
<evidence type="ECO:0000313" key="3">
    <source>
        <dbReference type="Proteomes" id="UP000190744"/>
    </source>
</evidence>
<protein>
    <submittedName>
        <fullName evidence="2">Uncharacterized protein</fullName>
    </submittedName>
</protein>
<name>A0A1S9RCD3_PENBI</name>
<gene>
    <name evidence="2" type="ORF">PEBR_36493</name>
</gene>